<evidence type="ECO:0000256" key="3">
    <source>
        <dbReference type="ARBA" id="ARBA00006206"/>
    </source>
</evidence>
<evidence type="ECO:0000313" key="10">
    <source>
        <dbReference type="EMBL" id="SDZ47131.1"/>
    </source>
</evidence>
<comment type="cofactor">
    <cofactor evidence="1">
        <name>Ca(2+)</name>
        <dbReference type="ChEBI" id="CHEBI:29108"/>
    </cofactor>
</comment>
<dbReference type="Proteomes" id="UP000199663">
    <property type="component" value="Unassembled WGS sequence"/>
</dbReference>
<feature type="chain" id="PRO_5047039733" description="Aldose 1-epimerase" evidence="9">
    <location>
        <begin position="25"/>
        <end position="373"/>
    </location>
</feature>
<dbReference type="InterPro" id="IPR008183">
    <property type="entry name" value="Aldose_1/G6P_1-epimerase"/>
</dbReference>
<reference evidence="10 11" key="1">
    <citation type="submission" date="2016-10" db="EMBL/GenBank/DDBJ databases">
        <authorList>
            <person name="Varghese N."/>
            <person name="Submissions S."/>
        </authorList>
    </citation>
    <scope>NUCLEOTIDE SEQUENCE [LARGE SCALE GENOMIC DNA]</scope>
    <source>
        <strain evidence="10 11">DSM 17997</strain>
    </source>
</reference>
<evidence type="ECO:0000256" key="2">
    <source>
        <dbReference type="ARBA" id="ARBA00005028"/>
    </source>
</evidence>
<comment type="similarity">
    <text evidence="3 8">Belongs to the aldose epimerase family.</text>
</comment>
<feature type="signal peptide" evidence="9">
    <location>
        <begin position="1"/>
        <end position="24"/>
    </location>
</feature>
<gene>
    <name evidence="10" type="ORF">SAMN05444412_11621</name>
</gene>
<comment type="catalytic activity">
    <reaction evidence="8">
        <text>alpha-D-glucose = beta-D-glucose</text>
        <dbReference type="Rhea" id="RHEA:10264"/>
        <dbReference type="ChEBI" id="CHEBI:15903"/>
        <dbReference type="ChEBI" id="CHEBI:17925"/>
        <dbReference type="EC" id="5.1.3.3"/>
    </reaction>
</comment>
<dbReference type="InterPro" id="IPR047215">
    <property type="entry name" value="Galactose_mutarotase-like"/>
</dbReference>
<comment type="subunit">
    <text evidence="4">Monomer.</text>
</comment>
<evidence type="ECO:0000256" key="1">
    <source>
        <dbReference type="ARBA" id="ARBA00001913"/>
    </source>
</evidence>
<comment type="caution">
    <text evidence="10">The sequence shown here is derived from an EMBL/GenBank/DDBJ whole genome shotgun (WGS) entry which is preliminary data.</text>
</comment>
<dbReference type="InterPro" id="IPR015443">
    <property type="entry name" value="Aldose_1-epimerase"/>
</dbReference>
<evidence type="ECO:0000256" key="5">
    <source>
        <dbReference type="ARBA" id="ARBA00022837"/>
    </source>
</evidence>
<dbReference type="PROSITE" id="PS51257">
    <property type="entry name" value="PROKAR_LIPOPROTEIN"/>
    <property type="match status" value="1"/>
</dbReference>
<dbReference type="CDD" id="cd09019">
    <property type="entry name" value="galactose_mutarotase_like"/>
    <property type="match status" value="1"/>
</dbReference>
<keyword evidence="11" id="KW-1185">Reference proteome</keyword>
<keyword evidence="9" id="KW-0732">Signal</keyword>
<evidence type="ECO:0000256" key="4">
    <source>
        <dbReference type="ARBA" id="ARBA00011245"/>
    </source>
</evidence>
<dbReference type="NCBIfam" id="NF008277">
    <property type="entry name" value="PRK11055.1"/>
    <property type="match status" value="1"/>
</dbReference>
<keyword evidence="5" id="KW-0106">Calcium</keyword>
<dbReference type="SUPFAM" id="SSF74650">
    <property type="entry name" value="Galactose mutarotase-like"/>
    <property type="match status" value="1"/>
</dbReference>
<proteinExistence type="inferred from homology"/>
<evidence type="ECO:0000256" key="8">
    <source>
        <dbReference type="PIRNR" id="PIRNR005096"/>
    </source>
</evidence>
<dbReference type="PANTHER" id="PTHR10091">
    <property type="entry name" value="ALDOSE-1-EPIMERASE"/>
    <property type="match status" value="1"/>
</dbReference>
<dbReference type="InterPro" id="IPR011013">
    <property type="entry name" value="Gal_mutarotase_sf_dom"/>
</dbReference>
<keyword evidence="7 8" id="KW-0119">Carbohydrate metabolism</keyword>
<dbReference type="RefSeq" id="WP_019599697.1">
    <property type="nucleotide sequence ID" value="NZ_FNQC01000016.1"/>
</dbReference>
<dbReference type="EC" id="5.1.3.3" evidence="8"/>
<evidence type="ECO:0000313" key="11">
    <source>
        <dbReference type="Proteomes" id="UP000199663"/>
    </source>
</evidence>
<dbReference type="InterPro" id="IPR014718">
    <property type="entry name" value="GH-type_carb-bd"/>
</dbReference>
<dbReference type="PANTHER" id="PTHR10091:SF0">
    <property type="entry name" value="GALACTOSE MUTAROTASE"/>
    <property type="match status" value="1"/>
</dbReference>
<evidence type="ECO:0000256" key="7">
    <source>
        <dbReference type="ARBA" id="ARBA00023277"/>
    </source>
</evidence>
<accession>A0A1H3TBB5</accession>
<comment type="pathway">
    <text evidence="2 8">Carbohydrate metabolism; hexose metabolism.</text>
</comment>
<evidence type="ECO:0000256" key="6">
    <source>
        <dbReference type="ARBA" id="ARBA00023235"/>
    </source>
</evidence>
<keyword evidence="6 8" id="KW-0413">Isomerase</keyword>
<dbReference type="PIRSF" id="PIRSF005096">
    <property type="entry name" value="GALM"/>
    <property type="match status" value="1"/>
</dbReference>
<dbReference type="Pfam" id="PF01263">
    <property type="entry name" value="Aldose_epim"/>
    <property type="match status" value="1"/>
</dbReference>
<evidence type="ECO:0000256" key="9">
    <source>
        <dbReference type="SAM" id="SignalP"/>
    </source>
</evidence>
<organism evidence="10 11">
    <name type="scientific">Rhodonellum ikkaensis</name>
    <dbReference type="NCBI Taxonomy" id="336829"/>
    <lineage>
        <taxon>Bacteria</taxon>
        <taxon>Pseudomonadati</taxon>
        <taxon>Bacteroidota</taxon>
        <taxon>Cytophagia</taxon>
        <taxon>Cytophagales</taxon>
        <taxon>Cytophagaceae</taxon>
        <taxon>Rhodonellum</taxon>
    </lineage>
</organism>
<dbReference type="EMBL" id="FNQC01000016">
    <property type="protein sequence ID" value="SDZ47131.1"/>
    <property type="molecule type" value="Genomic_DNA"/>
</dbReference>
<sequence>MRNFQNLILIVFFFAIACSPKTQSSESTTKEEFEVFTLKNSKGLTMKVTNFGAKVMELWVPDQEGKLVDIVLGHDSISDYRNSPEPYFGAAIGRYGNRIAAGLFELDGKSYQLAKNNGANALHGGPGGFHNVKWKVEEVGPSKIVFSYLSKDGEEGYPGNLKVKMTYQLLDTDEFKIDYEAETDQKTVINLTHHSFFNLNGTGNESVENHLLQLFASKYTPVDSSLIPTGELRTVVNTPFDFTVPKAIGKDIALSDEQLKFGGGYDHNWVLDKDSEGKLEIAAKVKSPLTGISMEVWTTEPGLQFYSGNFLDGSAKGKSGKPYDFRGAFCLETQHFPNSPNQPDFPSTELKPDQIYQQTCIYKFFPINEISQD</sequence>
<dbReference type="Gene3D" id="2.70.98.10">
    <property type="match status" value="1"/>
</dbReference>
<name>A0A1H3TBB5_9BACT</name>
<protein>
    <recommendedName>
        <fullName evidence="8">Aldose 1-epimerase</fullName>
        <ecNumber evidence="8">5.1.3.3</ecNumber>
    </recommendedName>
</protein>